<dbReference type="InterPro" id="IPR020845">
    <property type="entry name" value="AMP-binding_CS"/>
</dbReference>
<accession>A0A4R2GKT9</accession>
<evidence type="ECO:0000313" key="5">
    <source>
        <dbReference type="EMBL" id="TCO09524.1"/>
    </source>
</evidence>
<keyword evidence="1" id="KW-0436">Ligase</keyword>
<keyword evidence="3" id="KW-0443">Lipid metabolism</keyword>
<dbReference type="InterPro" id="IPR042099">
    <property type="entry name" value="ANL_N_sf"/>
</dbReference>
<organism evidence="5 6">
    <name type="scientific">Camelimonas lactis</name>
    <dbReference type="NCBI Taxonomy" id="659006"/>
    <lineage>
        <taxon>Bacteria</taxon>
        <taxon>Pseudomonadati</taxon>
        <taxon>Pseudomonadota</taxon>
        <taxon>Alphaproteobacteria</taxon>
        <taxon>Hyphomicrobiales</taxon>
        <taxon>Chelatococcaceae</taxon>
        <taxon>Camelimonas</taxon>
    </lineage>
</organism>
<dbReference type="EMBL" id="SLWL01000017">
    <property type="protein sequence ID" value="TCO09524.1"/>
    <property type="molecule type" value="Genomic_DNA"/>
</dbReference>
<gene>
    <name evidence="5" type="ORF">EV666_11748</name>
</gene>
<dbReference type="InterPro" id="IPR000873">
    <property type="entry name" value="AMP-dep_synth/lig_dom"/>
</dbReference>
<dbReference type="Proteomes" id="UP000294881">
    <property type="component" value="Unassembled WGS sequence"/>
</dbReference>
<sequence length="682" mass="74674">MSAAIPEAENFTQGAVQAPAPAAAASGETFARLLDLHAADRGARPAWRHKDRGVWQTWTWAETRRETRAMASGLAALGVKRGDSISIIGFNRPRLYWAVMAAHALGATPAPVYADAVADELAFVCAHAGARFAVVQDQEQVDKLLAVADQLPELRGIIYDEPRGLRDYDHGQLHDLDQVMARGRERLAAQGVGGEAWLDAEIAAGRGADLSVILYTSGTTGRSKGVMISHERAVAAARSTCQFDRLDEREEVLAYLPLAWVGDHYLTFAQAMVAGFCVCCPESADTVTEDLREIGPTYYFAPPRVLESLLTRITIRMQDAGRFKQWLYRRCIAVARRHGEAILEGRPTPVAGRLAYALGEALIYGPLKNTLGFSKIRVAYTAGEAIGPELFSWYRSLGINLKQLYGQTEAFLFVTAQPDGRARPDTVGPPAPGVDLRIADDGEVQFRSPGMFTGYFREDDKTREAMTPDGWVKTGDAGFFTSDGDLKIIDRAKDVGRLAGGALFAPKYIENRLKFYPNIKEVVAFGDGRADVACFVNIDLTAVAAWAERNNVVYASYQELAAHPLVAELLRQDIVAANAALAQEEAMAPSQVRRFIILHKELDPDDGELTRTQKVRRGFIAERYAPLVRALYDGSAEADITTEVTFEDGRKGQLSARLRVHELDGGQHQARADQVRANGGRP</sequence>
<dbReference type="PANTHER" id="PTHR43272:SF32">
    <property type="entry name" value="AMP-DEPENDENT SYNTHETASE_LIGASE DOMAIN-CONTAINING PROTEIN"/>
    <property type="match status" value="1"/>
</dbReference>
<dbReference type="Pfam" id="PF00501">
    <property type="entry name" value="AMP-binding"/>
    <property type="match status" value="1"/>
</dbReference>
<proteinExistence type="predicted"/>
<evidence type="ECO:0000256" key="2">
    <source>
        <dbReference type="ARBA" id="ARBA00022832"/>
    </source>
</evidence>
<evidence type="ECO:0000313" key="6">
    <source>
        <dbReference type="Proteomes" id="UP000294881"/>
    </source>
</evidence>
<evidence type="ECO:0000256" key="1">
    <source>
        <dbReference type="ARBA" id="ARBA00022598"/>
    </source>
</evidence>
<dbReference type="RefSeq" id="WP_376884626.1">
    <property type="nucleotide sequence ID" value="NZ_JBHUNN010000002.1"/>
</dbReference>
<dbReference type="SUPFAM" id="SSF56801">
    <property type="entry name" value="Acetyl-CoA synthetase-like"/>
    <property type="match status" value="1"/>
</dbReference>
<evidence type="ECO:0000259" key="4">
    <source>
        <dbReference type="Pfam" id="PF00501"/>
    </source>
</evidence>
<dbReference type="GO" id="GO:0004467">
    <property type="term" value="F:long-chain fatty acid-CoA ligase activity"/>
    <property type="evidence" value="ECO:0007669"/>
    <property type="project" value="TreeGrafter"/>
</dbReference>
<protein>
    <submittedName>
        <fullName evidence="5">Long-chain acyl-CoA synthetase</fullName>
    </submittedName>
</protein>
<dbReference type="PROSITE" id="PS00455">
    <property type="entry name" value="AMP_BINDING"/>
    <property type="match status" value="1"/>
</dbReference>
<keyword evidence="2" id="KW-0276">Fatty acid metabolism</keyword>
<evidence type="ECO:0000256" key="3">
    <source>
        <dbReference type="ARBA" id="ARBA00023098"/>
    </source>
</evidence>
<dbReference type="AlphaFoldDB" id="A0A4R2GKT9"/>
<keyword evidence="6" id="KW-1185">Reference proteome</keyword>
<dbReference type="PANTHER" id="PTHR43272">
    <property type="entry name" value="LONG-CHAIN-FATTY-ACID--COA LIGASE"/>
    <property type="match status" value="1"/>
</dbReference>
<dbReference type="GO" id="GO:0016020">
    <property type="term" value="C:membrane"/>
    <property type="evidence" value="ECO:0007669"/>
    <property type="project" value="TreeGrafter"/>
</dbReference>
<comment type="caution">
    <text evidence="5">The sequence shown here is derived from an EMBL/GenBank/DDBJ whole genome shotgun (WGS) entry which is preliminary data.</text>
</comment>
<name>A0A4R2GKT9_9HYPH</name>
<dbReference type="Gene3D" id="3.40.50.12780">
    <property type="entry name" value="N-terminal domain of ligase-like"/>
    <property type="match status" value="1"/>
</dbReference>
<feature type="domain" description="AMP-dependent synthetase/ligase" evidence="4">
    <location>
        <begin position="38"/>
        <end position="456"/>
    </location>
</feature>
<reference evidence="5 6" key="1">
    <citation type="submission" date="2019-03" db="EMBL/GenBank/DDBJ databases">
        <title>Genomic Encyclopedia of Type Strains, Phase IV (KMG-IV): sequencing the most valuable type-strain genomes for metagenomic binning, comparative biology and taxonomic classification.</title>
        <authorList>
            <person name="Goeker M."/>
        </authorList>
    </citation>
    <scope>NUCLEOTIDE SEQUENCE [LARGE SCALE GENOMIC DNA]</scope>
    <source>
        <strain evidence="5 6">DSM 22958</strain>
    </source>
</reference>